<dbReference type="SUPFAM" id="SSF53167">
    <property type="entry name" value="Purine and uridine phosphorylases"/>
    <property type="match status" value="1"/>
</dbReference>
<dbReference type="GO" id="GO:0005829">
    <property type="term" value="C:cytosol"/>
    <property type="evidence" value="ECO:0007669"/>
    <property type="project" value="TreeGrafter"/>
</dbReference>
<gene>
    <name evidence="2" type="primary">udp</name>
    <name evidence="2" type="ORF">ENM11_05930</name>
</gene>
<dbReference type="PANTHER" id="PTHR43691:SF13">
    <property type="entry name" value="URIDINE PHOSPHORYLASE"/>
    <property type="match status" value="1"/>
</dbReference>
<reference evidence="2" key="1">
    <citation type="journal article" date="2020" name="mSystems">
        <title>Genome- and Community-Level Interaction Insights into Carbon Utilization and Element Cycling Functions of Hydrothermarchaeota in Hydrothermal Sediment.</title>
        <authorList>
            <person name="Zhou Z."/>
            <person name="Liu Y."/>
            <person name="Xu W."/>
            <person name="Pan J."/>
            <person name="Luo Z.H."/>
            <person name="Li M."/>
        </authorList>
    </citation>
    <scope>NUCLEOTIDE SEQUENCE [LARGE SCALE GENOMIC DNA]</scope>
    <source>
        <strain evidence="2">SpSt-1056</strain>
    </source>
</reference>
<name>A0A7C5QJU3_CALS0</name>
<dbReference type="PANTHER" id="PTHR43691">
    <property type="entry name" value="URIDINE PHOSPHORYLASE"/>
    <property type="match status" value="1"/>
</dbReference>
<keyword evidence="2" id="KW-0328">Glycosyltransferase</keyword>
<comment type="caution">
    <text evidence="2">The sequence shown here is derived from an EMBL/GenBank/DDBJ whole genome shotgun (WGS) entry which is preliminary data.</text>
</comment>
<dbReference type="EMBL" id="DRWN01000049">
    <property type="protein sequence ID" value="HHK68674.1"/>
    <property type="molecule type" value="Genomic_DNA"/>
</dbReference>
<keyword evidence="2" id="KW-0808">Transferase</keyword>
<dbReference type="InterPro" id="IPR010058">
    <property type="entry name" value="Uridine_phosphorylase"/>
</dbReference>
<dbReference type="CDD" id="cd17767">
    <property type="entry name" value="UP_EcUdp-like"/>
    <property type="match status" value="1"/>
</dbReference>
<feature type="domain" description="Nucleoside phosphorylase" evidence="1">
    <location>
        <begin position="25"/>
        <end position="246"/>
    </location>
</feature>
<evidence type="ECO:0000313" key="2">
    <source>
        <dbReference type="EMBL" id="HHK68674.1"/>
    </source>
</evidence>
<dbReference type="AlphaFoldDB" id="A0A7C5QJU3"/>
<proteinExistence type="predicted"/>
<accession>A0A7C5QJU3</accession>
<dbReference type="InterPro" id="IPR000845">
    <property type="entry name" value="Nucleoside_phosphorylase_d"/>
</dbReference>
<dbReference type="EC" id="2.4.2.3" evidence="2"/>
<protein>
    <submittedName>
        <fullName evidence="2">Uridine phosphorylase</fullName>
        <ecNumber evidence="2">2.4.2.3</ecNumber>
    </submittedName>
</protein>
<evidence type="ECO:0000259" key="1">
    <source>
        <dbReference type="Pfam" id="PF01048"/>
    </source>
</evidence>
<dbReference type="GO" id="GO:0004850">
    <property type="term" value="F:uridine phosphorylase activity"/>
    <property type="evidence" value="ECO:0007669"/>
    <property type="project" value="UniProtKB-EC"/>
</dbReference>
<organism evidence="2">
    <name type="scientific">Caldiarchaeum subterraneum</name>
    <dbReference type="NCBI Taxonomy" id="311458"/>
    <lineage>
        <taxon>Archaea</taxon>
        <taxon>Nitrososphaerota</taxon>
        <taxon>Candidatus Caldarchaeales</taxon>
        <taxon>Candidatus Caldarchaeaceae</taxon>
        <taxon>Candidatus Caldarchaeum</taxon>
    </lineage>
</organism>
<dbReference type="GO" id="GO:0009116">
    <property type="term" value="P:nucleoside metabolic process"/>
    <property type="evidence" value="ECO:0007669"/>
    <property type="project" value="InterPro"/>
</dbReference>
<dbReference type="Gene3D" id="3.40.50.1580">
    <property type="entry name" value="Nucleoside phosphorylase domain"/>
    <property type="match status" value="1"/>
</dbReference>
<sequence length="280" mass="30557">MSAKEPIIGDEFYHVRVRRGGLPPYVLMPGDPDRVPKIARFWDEAHEISFHREYRVWEGKVAGVGISACSTGIGAPSTVIAVEELARAGCHTFIRVGSCGAIQSGIEIGDQVITAAAVRLDGTTQQYVMQGYPAYASYEVVLALVEAAECLGVRYHVGVTASTDSFYPGQGRPGFKNYWWSYSKSILEDLKAMNVLNLEMEASALLTVASLYGLRAGAVCAVFANRVDDSFGVKGEETTAKVATEAVKILAEWDEMKQKHGKKHLSASLIKTFHRSDKHP</sequence>
<dbReference type="NCBIfam" id="TIGR01718">
    <property type="entry name" value="Uridine-psphlse"/>
    <property type="match status" value="1"/>
</dbReference>
<dbReference type="Pfam" id="PF01048">
    <property type="entry name" value="PNP_UDP_1"/>
    <property type="match status" value="1"/>
</dbReference>
<dbReference type="GO" id="GO:0009166">
    <property type="term" value="P:nucleotide catabolic process"/>
    <property type="evidence" value="ECO:0007669"/>
    <property type="project" value="InterPro"/>
</dbReference>
<dbReference type="InterPro" id="IPR035994">
    <property type="entry name" value="Nucleoside_phosphorylase_sf"/>
</dbReference>